<dbReference type="Pfam" id="PF00501">
    <property type="entry name" value="AMP-binding"/>
    <property type="match status" value="1"/>
</dbReference>
<evidence type="ECO:0000259" key="1">
    <source>
        <dbReference type="Pfam" id="PF00501"/>
    </source>
</evidence>
<feature type="domain" description="AMP-binding enzyme C-terminal" evidence="2">
    <location>
        <begin position="434"/>
        <end position="509"/>
    </location>
</feature>
<feature type="domain" description="AMP-dependent synthetase/ligase" evidence="1">
    <location>
        <begin position="17"/>
        <end position="384"/>
    </location>
</feature>
<sequence>MIRPWEYALTMGEVFNAHLTQRPDKTALTTTDGHSVTFAQLEERTNCLFNALSAQGIQPADRVAILSYNRPEYMEVFGLSKTGVIVVPLNWRLAAPELLRLLQHSGSRALIVEENFVPIVESLRNQLDKIDTYIVIGKARNGWIAYEDLVTKADRKTPEAQAKPDDVLCLVYTSGTTGAPKGVKITHRGALENCRSEAQEMLSLTEDDYALAVLPLFHVGGMWYHLFPSFATGCTSLLMPQFDPEKLLQAMQDWKITNVHLVPTMVGALLNHPRVDQFDLTHLRIILYAASSMPAEVLRRAMRTFHKCSFAQAYGSTEAGTVTGLYPEDHILAQSPDYEHILSSCGKPFKNRQIRILNANDQEVATGEIGELTVRSPGIMTGYWNDDAATRTTFQNGWVYTGDLARRDEQGYYYIVDRKNDMIVTGGENVYPTEVEAYLYADSRILEAAVFGIADPKWVEKVVAAVVLKSGEAATENELIQQLRNHLAAYKCPKEIYFVSVLPKSGAGKVMRKSLRNQYSQ</sequence>
<evidence type="ECO:0000313" key="4">
    <source>
        <dbReference type="Proteomes" id="UP000266483"/>
    </source>
</evidence>
<accession>A0ABX9MT93</accession>
<evidence type="ECO:0008006" key="5">
    <source>
        <dbReference type="Google" id="ProtNLM"/>
    </source>
</evidence>
<organism evidence="3 4">
    <name type="scientific">Neopusillimonas maritima</name>
    <dbReference type="NCBI Taxonomy" id="2026239"/>
    <lineage>
        <taxon>Bacteria</taxon>
        <taxon>Pseudomonadati</taxon>
        <taxon>Pseudomonadota</taxon>
        <taxon>Betaproteobacteria</taxon>
        <taxon>Burkholderiales</taxon>
        <taxon>Alcaligenaceae</taxon>
        <taxon>Neopusillimonas</taxon>
    </lineage>
</organism>
<reference evidence="3 4" key="1">
    <citation type="submission" date="2017-08" db="EMBL/GenBank/DDBJ databases">
        <title>Pusillimonas indicus sp. nov., a member of the family Alcaligenaceae isolated from surface seawater.</title>
        <authorList>
            <person name="Li J."/>
        </authorList>
    </citation>
    <scope>NUCLEOTIDE SEQUENCE [LARGE SCALE GENOMIC DNA]</scope>
    <source>
        <strain evidence="3 4">17-4A</strain>
    </source>
</reference>
<dbReference type="PANTHER" id="PTHR43767">
    <property type="entry name" value="LONG-CHAIN-FATTY-ACID--COA LIGASE"/>
    <property type="match status" value="1"/>
</dbReference>
<dbReference type="InterPro" id="IPR050237">
    <property type="entry name" value="ATP-dep_AMP-bd_enzyme"/>
</dbReference>
<dbReference type="InterPro" id="IPR020845">
    <property type="entry name" value="AMP-binding_CS"/>
</dbReference>
<dbReference type="Gene3D" id="3.40.50.12780">
    <property type="entry name" value="N-terminal domain of ligase-like"/>
    <property type="match status" value="1"/>
</dbReference>
<dbReference type="Pfam" id="PF13193">
    <property type="entry name" value="AMP-binding_C"/>
    <property type="match status" value="1"/>
</dbReference>
<gene>
    <name evidence="3" type="ORF">CJO09_13665</name>
</gene>
<dbReference type="InterPro" id="IPR042099">
    <property type="entry name" value="ANL_N_sf"/>
</dbReference>
<protein>
    <recommendedName>
        <fullName evidence="5">Long-chain fatty acid--CoA ligase</fullName>
    </recommendedName>
</protein>
<comment type="caution">
    <text evidence="3">The sequence shown here is derived from an EMBL/GenBank/DDBJ whole genome shotgun (WGS) entry which is preliminary data.</text>
</comment>
<dbReference type="EMBL" id="NQOU01000006">
    <property type="protein sequence ID" value="RII82042.1"/>
    <property type="molecule type" value="Genomic_DNA"/>
</dbReference>
<dbReference type="InterPro" id="IPR025110">
    <property type="entry name" value="AMP-bd_C"/>
</dbReference>
<dbReference type="Proteomes" id="UP000266483">
    <property type="component" value="Unassembled WGS sequence"/>
</dbReference>
<proteinExistence type="predicted"/>
<dbReference type="RefSeq" id="WP_119442852.1">
    <property type="nucleotide sequence ID" value="NZ_CP170494.1"/>
</dbReference>
<evidence type="ECO:0000313" key="3">
    <source>
        <dbReference type="EMBL" id="RII82042.1"/>
    </source>
</evidence>
<dbReference type="Gene3D" id="3.30.300.30">
    <property type="match status" value="1"/>
</dbReference>
<dbReference type="NCBIfam" id="NF004837">
    <property type="entry name" value="PRK06187.1"/>
    <property type="match status" value="1"/>
</dbReference>
<dbReference type="PROSITE" id="PS00455">
    <property type="entry name" value="AMP_BINDING"/>
    <property type="match status" value="1"/>
</dbReference>
<dbReference type="PANTHER" id="PTHR43767:SF7">
    <property type="entry name" value="MEDIUM_LONG-CHAIN-FATTY-ACID--COA LIGASE FADD8"/>
    <property type="match status" value="1"/>
</dbReference>
<evidence type="ECO:0000259" key="2">
    <source>
        <dbReference type="Pfam" id="PF13193"/>
    </source>
</evidence>
<keyword evidence="4" id="KW-1185">Reference proteome</keyword>
<dbReference type="InterPro" id="IPR045851">
    <property type="entry name" value="AMP-bd_C_sf"/>
</dbReference>
<dbReference type="SUPFAM" id="SSF56801">
    <property type="entry name" value="Acetyl-CoA synthetase-like"/>
    <property type="match status" value="1"/>
</dbReference>
<name>A0ABX9MT93_9BURK</name>
<dbReference type="InterPro" id="IPR000873">
    <property type="entry name" value="AMP-dep_synth/lig_dom"/>
</dbReference>